<feature type="region of interest" description="Disordered" evidence="1">
    <location>
        <begin position="1362"/>
        <end position="1390"/>
    </location>
</feature>
<gene>
    <name evidence="2" type="ORF">ACHAWO_011569</name>
</gene>
<proteinExistence type="predicted"/>
<feature type="region of interest" description="Disordered" evidence="1">
    <location>
        <begin position="308"/>
        <end position="341"/>
    </location>
</feature>
<feature type="compositionally biased region" description="Basic and acidic residues" evidence="1">
    <location>
        <begin position="1376"/>
        <end position="1386"/>
    </location>
</feature>
<name>A0ABD3NK24_9STRA</name>
<dbReference type="PANTHER" id="PTHR22746">
    <property type="entry name" value="RAB6A-GEF COMPLEX PARTNER PROTEIN 1"/>
    <property type="match status" value="1"/>
</dbReference>
<evidence type="ECO:0000313" key="3">
    <source>
        <dbReference type="Proteomes" id="UP001530400"/>
    </source>
</evidence>
<feature type="region of interest" description="Disordered" evidence="1">
    <location>
        <begin position="193"/>
        <end position="219"/>
    </location>
</feature>
<dbReference type="InterPro" id="IPR040096">
    <property type="entry name" value="Ric1"/>
</dbReference>
<evidence type="ECO:0000256" key="1">
    <source>
        <dbReference type="SAM" id="MobiDB-lite"/>
    </source>
</evidence>
<dbReference type="EMBL" id="JALLPJ020001174">
    <property type="protein sequence ID" value="KAL3774891.1"/>
    <property type="molecule type" value="Genomic_DNA"/>
</dbReference>
<dbReference type="PANTHER" id="PTHR22746:SF10">
    <property type="entry name" value="GUANINE NUCLEOTIDE EXCHANGE FACTOR SUBUNIT RIC1"/>
    <property type="match status" value="1"/>
</dbReference>
<sequence length="1657" mass="180817">MTRGFPIAIGTGPHSSSSRPYPQLTDVSEQHAVMTTANNADDSLTAVVFVYYRYIACSKKGSSHSVGSSDGADGREGKSYNVIAELRVQIQPTHSPFTSDSVSRETKCKVPLGTLKRCSNDNDDYCDDDNISLKYQPGPSVIFSSQDRQLVCLIPFPYGFESVSSSTQSSLAAENRAVSIVVIFSTQSQHIRKKQTSNIMPPLPSYIEDTTDPSSSDDSKSDVYYMAHCPRIVRQHTATTLDTTSGMKHTNDRGKMALQSVTAICDIVTDSSHQNGSLLVGTVDGSLLLVDYGGARVCHVFLSGNEASSRDVENGDGSSSSSSTGGENGDGSSSNCNTDSNPIVHISQCPPSIWKPQNIYGEEQGSISFGRITLIKRNGSAIVYATSFTPSNNSYLRSTSDTDYWRSSSVSSVESNIQMQSPLVIKLERIHFFGLTDKHIEEPEKLRYVRSKWLNPQFLVLLTRTRNLDDTALLLRGRSGRAHASSEVVLAQVWRIIMDDTQSNGTTSSNSSVMLVSELKQPLGEAGLMRERSHGTFSVGQYSSCLDACNNNGVAGLSMKQMTSFVTDCESAMSISYHRDTGCLTLCTLSVASVPSSAQIKVHSCCLIWDWKRNVSGLTLFSSIPFNGQSDEPSFFSRFYICESSASGLSAVHVYKKRTTSGKKVIQRDSFRLGVLSPNCRSTHNEGLGVNDPSALLLSSDSVMYPFLDRSLNSADAVLRWEECRVPPSYLLNNGYCRLAAVTSDGCSIAVAADRGLCILDLHQRSEPPVNGAQWKMFSRVNEEQSFRVLQMVWWNRNENIPERQNNRGDDIIVAIIQYTHSEMLHLVAWSHRRLGFDDQLIIDAPISLNGGSEAINSPSSFPGIQMPWSGLHSMSIIADPSGNDHRALLMITLNVFVPGESSAIKYAVYQLQTRESQQRKSESVLSRLLCSGVTSLDAENTLGLFLAGGSFLYDLNEQEHSEPQLEPPAIVGAITISQGLVAVSLFESKPPTYQHLMVNSSGRLDSSGLIVSYHQADHFSYKEKSVISWNVAKNDGVVCCWVVPCLNVADEEGNGVNVSSHDDLDFKQHHVTGAFCYLGASSLWMNGASTNENEIAIGHCSKSFVCNLFASQRSRIIAGVGQSISSLHVSNCIVGPPPFTSVLYTLLLSNSMSGQNNLTNTNDIVTHYIRSRSSRFQSLSVLSSIRVIVFKIIDMLGAARCKDLSCIRWSIGKRILHEVVDALTNGFDVLAVATFWLSIGRQLEPHQFDLIFPLPSSPGETIDMSTAEDLFATACLHGSLSTALSALPLFSCHMASQRRVVQLIYHCLEVIKESFKSMPTSVSCLPAEEMKFVHQLFWFGVKLEDAIESLDLIEDSESSSDESIMSATSLSSDTESDKSSADSKEVMATPRRAAKIPAKSGIISKVVTKIFSTKDQTNGAVDENAIHEAASNFIISGFGSPIESRLTTPLPVRKDIARSMRTHDQGTTKRRLSFDEANSIQNPLEYSDITVAGAVTTFISSNIGLGKESSSDSTAGWQIVSLVAHLLQGDRETATITAAASANAHNISRVSTINVDSLANDGQDHGDEIILRFFRELISGCALQIRSEAAGAIFNLILLLLLRYDTCEDVHASKTALILVGIVTGHVSGRIDELIYFKASNPIRDVYLSLVRSLEE</sequence>
<feature type="compositionally biased region" description="Low complexity" evidence="1">
    <location>
        <begin position="1362"/>
        <end position="1374"/>
    </location>
</feature>
<reference evidence="2 3" key="1">
    <citation type="submission" date="2024-10" db="EMBL/GenBank/DDBJ databases">
        <title>Updated reference genomes for cyclostephanoid diatoms.</title>
        <authorList>
            <person name="Roberts W.R."/>
            <person name="Alverson A.J."/>
        </authorList>
    </citation>
    <scope>NUCLEOTIDE SEQUENCE [LARGE SCALE GENOMIC DNA]</scope>
    <source>
        <strain evidence="2 3">AJA010-31</strain>
    </source>
</reference>
<feature type="region of interest" description="Disordered" evidence="1">
    <location>
        <begin position="1"/>
        <end position="23"/>
    </location>
</feature>
<keyword evidence="3" id="KW-1185">Reference proteome</keyword>
<protein>
    <submittedName>
        <fullName evidence="2">Uncharacterized protein</fullName>
    </submittedName>
</protein>
<organism evidence="2 3">
    <name type="scientific">Cyclotella atomus</name>
    <dbReference type="NCBI Taxonomy" id="382360"/>
    <lineage>
        <taxon>Eukaryota</taxon>
        <taxon>Sar</taxon>
        <taxon>Stramenopiles</taxon>
        <taxon>Ochrophyta</taxon>
        <taxon>Bacillariophyta</taxon>
        <taxon>Coscinodiscophyceae</taxon>
        <taxon>Thalassiosirophycidae</taxon>
        <taxon>Stephanodiscales</taxon>
        <taxon>Stephanodiscaceae</taxon>
        <taxon>Cyclotella</taxon>
    </lineage>
</organism>
<feature type="compositionally biased region" description="Low complexity" evidence="1">
    <location>
        <begin position="315"/>
        <end position="334"/>
    </location>
</feature>
<evidence type="ECO:0000313" key="2">
    <source>
        <dbReference type="EMBL" id="KAL3774891.1"/>
    </source>
</evidence>
<comment type="caution">
    <text evidence="2">The sequence shown here is derived from an EMBL/GenBank/DDBJ whole genome shotgun (WGS) entry which is preliminary data.</text>
</comment>
<dbReference type="Proteomes" id="UP001530400">
    <property type="component" value="Unassembled WGS sequence"/>
</dbReference>
<accession>A0ABD3NK24</accession>